<evidence type="ECO:0000256" key="1">
    <source>
        <dbReference type="SAM" id="SignalP"/>
    </source>
</evidence>
<evidence type="ECO:0000313" key="3">
    <source>
        <dbReference type="Proteomes" id="UP000248806"/>
    </source>
</evidence>
<accession>A0A326UB07</accession>
<feature type="chain" id="PRO_5016448761" description="YtkA-like protein" evidence="1">
    <location>
        <begin position="28"/>
        <end position="186"/>
    </location>
</feature>
<proteinExistence type="predicted"/>
<comment type="caution">
    <text evidence="2">The sequence shown here is derived from an EMBL/GenBank/DDBJ whole genome shotgun (WGS) entry which is preliminary data.</text>
</comment>
<evidence type="ECO:0008006" key="4">
    <source>
        <dbReference type="Google" id="ProtNLM"/>
    </source>
</evidence>
<dbReference type="AlphaFoldDB" id="A0A326UB07"/>
<keyword evidence="3" id="KW-1185">Reference proteome</keyword>
<dbReference type="Proteomes" id="UP000248806">
    <property type="component" value="Unassembled WGS sequence"/>
</dbReference>
<dbReference type="EMBL" id="QKUF01000002">
    <property type="protein sequence ID" value="PZW34436.1"/>
    <property type="molecule type" value="Genomic_DNA"/>
</dbReference>
<sequence>MHKNRYRLASRPCISFLFLAIFPVACSGTSTSHTLQPSVATTPALTSSPAQPDAPLSPVPATCAPSRFLPGHETQAQGVNAEVWALFFADPQTIKVGDEVKIVWRMTGNGPFQAIARHAGNVELKPVWGPEKHLGSNWKHPGEEWGTGFRFTAPGCWNLHVTRDHAAGDLWISVQEAGKGAYSMVY</sequence>
<gene>
    <name evidence="2" type="ORF">EI42_01273</name>
</gene>
<name>A0A326UB07_THEHA</name>
<organism evidence="2 3">
    <name type="scientific">Thermosporothrix hazakensis</name>
    <dbReference type="NCBI Taxonomy" id="644383"/>
    <lineage>
        <taxon>Bacteria</taxon>
        <taxon>Bacillati</taxon>
        <taxon>Chloroflexota</taxon>
        <taxon>Ktedonobacteria</taxon>
        <taxon>Ktedonobacterales</taxon>
        <taxon>Thermosporotrichaceae</taxon>
        <taxon>Thermosporothrix</taxon>
    </lineage>
</organism>
<dbReference type="OrthoDB" id="3535880at2"/>
<feature type="signal peptide" evidence="1">
    <location>
        <begin position="1"/>
        <end position="27"/>
    </location>
</feature>
<dbReference type="RefSeq" id="WP_111319979.1">
    <property type="nucleotide sequence ID" value="NZ_BIFX01000001.1"/>
</dbReference>
<keyword evidence="1" id="KW-0732">Signal</keyword>
<reference evidence="2 3" key="1">
    <citation type="submission" date="2018-06" db="EMBL/GenBank/DDBJ databases">
        <title>Genomic Encyclopedia of Archaeal and Bacterial Type Strains, Phase II (KMG-II): from individual species to whole genera.</title>
        <authorList>
            <person name="Goeker M."/>
        </authorList>
    </citation>
    <scope>NUCLEOTIDE SEQUENCE [LARGE SCALE GENOMIC DNA]</scope>
    <source>
        <strain evidence="2 3">ATCC BAA-1881</strain>
    </source>
</reference>
<protein>
    <recommendedName>
        <fullName evidence="4">YtkA-like protein</fullName>
    </recommendedName>
</protein>
<evidence type="ECO:0000313" key="2">
    <source>
        <dbReference type="EMBL" id="PZW34436.1"/>
    </source>
</evidence>